<dbReference type="InterPro" id="IPR007165">
    <property type="entry name" value="Phage_holin_4_2"/>
</dbReference>
<dbReference type="PANTHER" id="PTHR37309">
    <property type="entry name" value="SLR0284 PROTEIN"/>
    <property type="match status" value="1"/>
</dbReference>
<name>A0A7S8HG37_9BACI</name>
<keyword evidence="1" id="KW-0812">Transmembrane</keyword>
<proteinExistence type="predicted"/>
<keyword evidence="1" id="KW-1133">Transmembrane helix</keyword>
<gene>
    <name evidence="2" type="ORF">G8O30_11180</name>
</gene>
<dbReference type="EMBL" id="CP049742">
    <property type="protein sequence ID" value="QPC47468.1"/>
    <property type="molecule type" value="Genomic_DNA"/>
</dbReference>
<dbReference type="PANTHER" id="PTHR37309:SF1">
    <property type="entry name" value="SLR0284 PROTEIN"/>
    <property type="match status" value="1"/>
</dbReference>
<feature type="transmembrane region" description="Helical" evidence="1">
    <location>
        <begin position="12"/>
        <end position="42"/>
    </location>
</feature>
<dbReference type="Pfam" id="PF04020">
    <property type="entry name" value="Phage_holin_4_2"/>
    <property type="match status" value="1"/>
</dbReference>
<sequence>MKWIVGILFNAAIFLGLAGFFEGVFISSVTAAVLASVVLSIVNVVVRPLLIIFTLPITLITLGFFLLVINTFSIMITDWLMGDAFNVDGFWLSFLIAIILSLMNTLFQQMVYDRRKS</sequence>
<feature type="transmembrane region" description="Helical" evidence="1">
    <location>
        <begin position="89"/>
        <end position="107"/>
    </location>
</feature>
<evidence type="ECO:0000313" key="2">
    <source>
        <dbReference type="EMBL" id="QPC47468.1"/>
    </source>
</evidence>
<dbReference type="KEGG" id="mcui:G8O30_11180"/>
<protein>
    <submittedName>
        <fullName evidence="2">Phage holin family protein</fullName>
    </submittedName>
</protein>
<dbReference type="Proteomes" id="UP000593626">
    <property type="component" value="Chromosome"/>
</dbReference>
<evidence type="ECO:0000256" key="1">
    <source>
        <dbReference type="SAM" id="Phobius"/>
    </source>
</evidence>
<feature type="transmembrane region" description="Helical" evidence="1">
    <location>
        <begin position="49"/>
        <end position="69"/>
    </location>
</feature>
<keyword evidence="1" id="KW-0472">Membrane</keyword>
<reference evidence="2 3" key="1">
    <citation type="submission" date="2019-07" db="EMBL/GenBank/DDBJ databases">
        <title>Genome sequence of 2 isolates from Red Sea Mangroves.</title>
        <authorList>
            <person name="Sefrji F."/>
            <person name="Michoud G."/>
            <person name="Merlino G."/>
            <person name="Daffonchio D."/>
        </authorList>
    </citation>
    <scope>NUCLEOTIDE SEQUENCE [LARGE SCALE GENOMIC DNA]</scope>
    <source>
        <strain evidence="2 3">R1DC41</strain>
    </source>
</reference>
<evidence type="ECO:0000313" key="3">
    <source>
        <dbReference type="Proteomes" id="UP000593626"/>
    </source>
</evidence>
<dbReference type="RefSeq" id="WP_239672138.1">
    <property type="nucleotide sequence ID" value="NZ_CP049742.1"/>
</dbReference>
<keyword evidence="3" id="KW-1185">Reference proteome</keyword>
<dbReference type="AlphaFoldDB" id="A0A7S8HG37"/>
<accession>A0A7S8HG37</accession>
<organism evidence="2 3">
    <name type="scientific">Mangrovibacillus cuniculi</name>
    <dbReference type="NCBI Taxonomy" id="2593652"/>
    <lineage>
        <taxon>Bacteria</taxon>
        <taxon>Bacillati</taxon>
        <taxon>Bacillota</taxon>
        <taxon>Bacilli</taxon>
        <taxon>Bacillales</taxon>
        <taxon>Bacillaceae</taxon>
        <taxon>Mangrovibacillus</taxon>
    </lineage>
</organism>